<sequence length="642" mass="72358">MPVCLSACSLAPRLSISLFILGLDFLFPPQTSLSTPALQPRWHCHSCGWVMRARTGCQPCRDRHVKCVRLPGLQKCQKCIEAQRDCLLNAPLHFRPVKSVRLKTVDGRRIKHDLRHSSLQVWVDVPAEVRFVSSNDKGESLDRPDLDIEEETDGEITKESESLLVESPSARTVTSNTQADLLRERNPTSALASAAHPWASPPPQPAFHQSPVQHYSLQHTSPESQFSAPAHPSVGISSTHSATWFPGRQPSPALFSVPSNAASPNYGISSSWLFKSLHEARLLHHYIVHLSPQFDSCDKQSHFGNEIPRRAAHYPVIRSAIFAVSSRHMSLIAGAEDDESPHYVSECLRILITALEDPMGHFDENLLAAIILLRTHEELSDNDERCHLFGTTRLLNSIASFAADGGLRESASWVSLRQHIYICLTSQHPLTINLTNYRHSNVFQNSDDESWANRIIFIFASILTHVFRPEGEQQLSVDQWNELDADVRSWDLSKPWHFAPLFMERPDTHTTASDGPRRSVWPEVFVCNPAQVVGLQHYYLAKIVLAIYDPRLSRLSFDSLRLRRASESVVRENLRLVLGLAVSNDHVATAMFQASHILSACGMYLDDPEEQEAAVEFLVRMHTRLGWQTAHVLRDLKEQWQS</sequence>
<proteinExistence type="predicted"/>
<dbReference type="PANTHER" id="PTHR37534:SF25">
    <property type="entry name" value="ZN(II)2CYS6 TRANSCRIPTION FACTOR (EUROFUNG)"/>
    <property type="match status" value="1"/>
</dbReference>
<protein>
    <recommendedName>
        <fullName evidence="7">Zn(2)-C6 fungal-type domain-containing protein</fullName>
    </recommendedName>
</protein>
<dbReference type="InterPro" id="IPR036864">
    <property type="entry name" value="Zn2-C6_fun-type_DNA-bd_sf"/>
</dbReference>
<evidence type="ECO:0000256" key="3">
    <source>
        <dbReference type="ARBA" id="ARBA00023163"/>
    </source>
</evidence>
<keyword evidence="4" id="KW-0539">Nucleus</keyword>
<dbReference type="Proteomes" id="UP001161757">
    <property type="component" value="Unassembled WGS sequence"/>
</dbReference>
<evidence type="ECO:0000313" key="8">
    <source>
        <dbReference type="EMBL" id="KAJ8994119.1"/>
    </source>
</evidence>
<dbReference type="GO" id="GO:0008270">
    <property type="term" value="F:zinc ion binding"/>
    <property type="evidence" value="ECO:0007669"/>
    <property type="project" value="InterPro"/>
</dbReference>
<dbReference type="AlphaFoldDB" id="A0AAN6F0L5"/>
<feature type="chain" id="PRO_5042980084" description="Zn(2)-C6 fungal-type domain-containing protein" evidence="6">
    <location>
        <begin position="35"/>
        <end position="642"/>
    </location>
</feature>
<keyword evidence="2" id="KW-0238">DNA-binding</keyword>
<evidence type="ECO:0000313" key="9">
    <source>
        <dbReference type="Proteomes" id="UP001161757"/>
    </source>
</evidence>
<dbReference type="CDD" id="cd00067">
    <property type="entry name" value="GAL4"/>
    <property type="match status" value="1"/>
</dbReference>
<dbReference type="GO" id="GO:0000976">
    <property type="term" value="F:transcription cis-regulatory region binding"/>
    <property type="evidence" value="ECO:0007669"/>
    <property type="project" value="TreeGrafter"/>
</dbReference>
<feature type="region of interest" description="Disordered" evidence="5">
    <location>
        <begin position="188"/>
        <end position="210"/>
    </location>
</feature>
<feature type="compositionally biased region" description="Low complexity" evidence="5">
    <location>
        <begin position="189"/>
        <end position="198"/>
    </location>
</feature>
<evidence type="ECO:0000256" key="2">
    <source>
        <dbReference type="ARBA" id="ARBA00023125"/>
    </source>
</evidence>
<feature type="region of interest" description="Disordered" evidence="5">
    <location>
        <begin position="135"/>
        <end position="176"/>
    </location>
</feature>
<gene>
    <name evidence="8" type="ORF">HRR80_002614</name>
</gene>
<dbReference type="InterPro" id="IPR001138">
    <property type="entry name" value="Zn2Cys6_DnaBD"/>
</dbReference>
<comment type="caution">
    <text evidence="8">The sequence shown here is derived from an EMBL/GenBank/DDBJ whole genome shotgun (WGS) entry which is preliminary data.</text>
</comment>
<keyword evidence="3" id="KW-0804">Transcription</keyword>
<dbReference type="EMBL" id="JAJGCB010000003">
    <property type="protein sequence ID" value="KAJ8994119.1"/>
    <property type="molecule type" value="Genomic_DNA"/>
</dbReference>
<dbReference type="SUPFAM" id="SSF57701">
    <property type="entry name" value="Zn2/Cys6 DNA-binding domain"/>
    <property type="match status" value="1"/>
</dbReference>
<dbReference type="SMART" id="SM00066">
    <property type="entry name" value="GAL4"/>
    <property type="match status" value="1"/>
</dbReference>
<reference evidence="8" key="1">
    <citation type="submission" date="2023-01" db="EMBL/GenBank/DDBJ databases">
        <title>Exophiala dermititidis isolated from Cystic Fibrosis Patient.</title>
        <authorList>
            <person name="Kurbessoian T."/>
            <person name="Crocker A."/>
            <person name="Murante D."/>
            <person name="Hogan D.A."/>
            <person name="Stajich J.E."/>
        </authorList>
    </citation>
    <scope>NUCLEOTIDE SEQUENCE</scope>
    <source>
        <strain evidence="8">Ex8</strain>
    </source>
</reference>
<dbReference type="GO" id="GO:0000981">
    <property type="term" value="F:DNA-binding transcription factor activity, RNA polymerase II-specific"/>
    <property type="evidence" value="ECO:0007669"/>
    <property type="project" value="InterPro"/>
</dbReference>
<evidence type="ECO:0000256" key="6">
    <source>
        <dbReference type="SAM" id="SignalP"/>
    </source>
</evidence>
<evidence type="ECO:0000256" key="1">
    <source>
        <dbReference type="ARBA" id="ARBA00023015"/>
    </source>
</evidence>
<feature type="domain" description="Zn(2)-C6 fungal-type" evidence="7">
    <location>
        <begin position="56"/>
        <end position="86"/>
    </location>
</feature>
<dbReference type="PROSITE" id="PS00463">
    <property type="entry name" value="ZN2_CY6_FUNGAL_1"/>
    <property type="match status" value="1"/>
</dbReference>
<dbReference type="GO" id="GO:0045944">
    <property type="term" value="P:positive regulation of transcription by RNA polymerase II"/>
    <property type="evidence" value="ECO:0007669"/>
    <property type="project" value="TreeGrafter"/>
</dbReference>
<evidence type="ECO:0000256" key="5">
    <source>
        <dbReference type="SAM" id="MobiDB-lite"/>
    </source>
</evidence>
<keyword evidence="1" id="KW-0805">Transcription regulation</keyword>
<feature type="signal peptide" evidence="6">
    <location>
        <begin position="1"/>
        <end position="34"/>
    </location>
</feature>
<dbReference type="Gene3D" id="4.10.240.10">
    <property type="entry name" value="Zn(2)-C6 fungal-type DNA-binding domain"/>
    <property type="match status" value="1"/>
</dbReference>
<accession>A0AAN6F0L5</accession>
<keyword evidence="6" id="KW-0732">Signal</keyword>
<dbReference type="PANTHER" id="PTHR37534">
    <property type="entry name" value="TRANSCRIPTIONAL ACTIVATOR PROTEIN UGA3"/>
    <property type="match status" value="1"/>
</dbReference>
<dbReference type="GO" id="GO:0005634">
    <property type="term" value="C:nucleus"/>
    <property type="evidence" value="ECO:0007669"/>
    <property type="project" value="TreeGrafter"/>
</dbReference>
<organism evidence="8 9">
    <name type="scientific">Exophiala dermatitidis</name>
    <name type="common">Black yeast-like fungus</name>
    <name type="synonym">Wangiella dermatitidis</name>
    <dbReference type="NCBI Taxonomy" id="5970"/>
    <lineage>
        <taxon>Eukaryota</taxon>
        <taxon>Fungi</taxon>
        <taxon>Dikarya</taxon>
        <taxon>Ascomycota</taxon>
        <taxon>Pezizomycotina</taxon>
        <taxon>Eurotiomycetes</taxon>
        <taxon>Chaetothyriomycetidae</taxon>
        <taxon>Chaetothyriales</taxon>
        <taxon>Herpotrichiellaceae</taxon>
        <taxon>Exophiala</taxon>
    </lineage>
</organism>
<feature type="compositionally biased region" description="Basic and acidic residues" evidence="5">
    <location>
        <begin position="136"/>
        <end position="146"/>
    </location>
</feature>
<evidence type="ECO:0000259" key="7">
    <source>
        <dbReference type="PROSITE" id="PS00463"/>
    </source>
</evidence>
<evidence type="ECO:0000256" key="4">
    <source>
        <dbReference type="ARBA" id="ARBA00023242"/>
    </source>
</evidence>
<name>A0AAN6F0L5_EXODE</name>